<dbReference type="PANTHER" id="PTHR14965:SF1">
    <property type="entry name" value="APOPTOSIS FACILITATOR BCL-2-LIKE PROTEIN 14"/>
    <property type="match status" value="1"/>
</dbReference>
<dbReference type="PROSITE" id="PS50062">
    <property type="entry name" value="BCL2_FAMILY"/>
    <property type="match status" value="1"/>
</dbReference>
<dbReference type="Gene3D" id="1.10.437.10">
    <property type="entry name" value="Blc2-like"/>
    <property type="match status" value="1"/>
</dbReference>
<evidence type="ECO:0000313" key="3">
    <source>
        <dbReference type="EMBL" id="CAK6980889.1"/>
    </source>
</evidence>
<gene>
    <name evidence="3" type="ORF">FSCOSCO3_A035105</name>
</gene>
<dbReference type="SUPFAM" id="SSF56854">
    <property type="entry name" value="Bcl-2 inhibitors of programmed cell death"/>
    <property type="match status" value="1"/>
</dbReference>
<keyword evidence="1" id="KW-0597">Phosphoprotein</keyword>
<dbReference type="AlphaFoldDB" id="A0AAV1QBN1"/>
<keyword evidence="2" id="KW-0053">Apoptosis</keyword>
<dbReference type="EMBL" id="CAWUFR010000748">
    <property type="protein sequence ID" value="CAK6980889.1"/>
    <property type="molecule type" value="Genomic_DNA"/>
</dbReference>
<name>A0AAV1QBN1_SCOSC</name>
<keyword evidence="4" id="KW-1185">Reference proteome</keyword>
<proteinExistence type="predicted"/>
<dbReference type="GO" id="GO:0006915">
    <property type="term" value="P:apoptotic process"/>
    <property type="evidence" value="ECO:0007669"/>
    <property type="project" value="UniProtKB-KW"/>
</dbReference>
<evidence type="ECO:0000313" key="4">
    <source>
        <dbReference type="Proteomes" id="UP001314229"/>
    </source>
</evidence>
<dbReference type="GO" id="GO:2001236">
    <property type="term" value="P:regulation of extrinsic apoptotic signaling pathway"/>
    <property type="evidence" value="ECO:0007669"/>
    <property type="project" value="TreeGrafter"/>
</dbReference>
<dbReference type="InterPro" id="IPR036834">
    <property type="entry name" value="Bcl-2-like_sf"/>
</dbReference>
<dbReference type="PANTHER" id="PTHR14965">
    <property type="entry name" value="SI:CH73-248E21.1"/>
    <property type="match status" value="1"/>
</dbReference>
<accession>A0AAV1QBN1</accession>
<sequence>MASTSASDDMEGNELLLLLDEYCCMRSGQRSDWGRIITCSSRSMGAPKQQGGQKSDWKRIFTCSSRSMGLPKHQGGRKSDWGRIEFDSACHMGIETDKVVFQSAGGTDKSSDTTRTEVAVRLVEIADSAPIPDMHVEDQDEIVQRLVTLLKSSGDNINEKIKQNPFLQQQLSSMSYDTFAKLTSSVQSLVRPEGRAAATTAAASDRRIQQQKIALAFEVTSRLSAMEIIPRRRVLSFADQYIQQHHQAWLQQHGGWTEAFENVD</sequence>
<evidence type="ECO:0000256" key="2">
    <source>
        <dbReference type="ARBA" id="ARBA00022703"/>
    </source>
</evidence>
<dbReference type="Proteomes" id="UP001314229">
    <property type="component" value="Unassembled WGS sequence"/>
</dbReference>
<comment type="caution">
    <text evidence="3">The sequence shown here is derived from an EMBL/GenBank/DDBJ whole genome shotgun (WGS) entry which is preliminary data.</text>
</comment>
<organism evidence="3 4">
    <name type="scientific">Scomber scombrus</name>
    <name type="common">Atlantic mackerel</name>
    <name type="synonym">Scomber vernalis</name>
    <dbReference type="NCBI Taxonomy" id="13677"/>
    <lineage>
        <taxon>Eukaryota</taxon>
        <taxon>Metazoa</taxon>
        <taxon>Chordata</taxon>
        <taxon>Craniata</taxon>
        <taxon>Vertebrata</taxon>
        <taxon>Euteleostomi</taxon>
        <taxon>Actinopterygii</taxon>
        <taxon>Neopterygii</taxon>
        <taxon>Teleostei</taxon>
        <taxon>Neoteleostei</taxon>
        <taxon>Acanthomorphata</taxon>
        <taxon>Pelagiaria</taxon>
        <taxon>Scombriformes</taxon>
        <taxon>Scombridae</taxon>
        <taxon>Scomber</taxon>
    </lineage>
</organism>
<evidence type="ECO:0000256" key="1">
    <source>
        <dbReference type="ARBA" id="ARBA00022553"/>
    </source>
</evidence>
<protein>
    <submittedName>
        <fullName evidence="3">Uncharacterized protein si:ch211-218c6.8</fullName>
    </submittedName>
</protein>
<dbReference type="InterPro" id="IPR002475">
    <property type="entry name" value="Bcl2-like"/>
</dbReference>
<reference evidence="3 4" key="1">
    <citation type="submission" date="2024-01" db="EMBL/GenBank/DDBJ databases">
        <authorList>
            <person name="Alioto T."/>
            <person name="Alioto T."/>
            <person name="Gomez Garrido J."/>
        </authorList>
    </citation>
    <scope>NUCLEOTIDE SEQUENCE [LARGE SCALE GENOMIC DNA]</scope>
</reference>